<sequence>EHKRLAGIIKGVHASLRQKLQSNDADCNEIWENHCQNKQVLVEYAEAMHHLAVDHWNDKSESRIEWCYQTIIEYFYKDGLSKLIAKDLRRQSSEQSSASVTNQKLDSGLFLPNTTKTFKIRLLDVGSCYNPFNMFNEFQTVGIDICPATPSVFQCDFLNIQTIDPLPSETIHSYINTLHSPIEQLPKQLFHVCVFSLLLEYFPSPHQRLLCCKKAQELLALNGLLLIITPDSHSQHRNAAMIKSWKLAVESLGFKRWKYVKKEHLHCLAFRKLDSISSDLMSETTQDLMYIPQDFNTVDSQDKITLCKPDSSEDKEVNHLLLNELPD</sequence>
<dbReference type="PANTHER" id="PTHR21008">
    <property type="entry name" value="S-ADENOSYLMETHIONINE SENSOR UPSTREAM OF MTORC1-RELATED"/>
    <property type="match status" value="1"/>
</dbReference>
<dbReference type="PANTHER" id="PTHR21008:SF0">
    <property type="entry name" value="S-ADENOSYLMETHIONINE SENSOR UPSTREAM OF MTORC1"/>
    <property type="match status" value="1"/>
</dbReference>
<dbReference type="STRING" id="225164.V4A3K2"/>
<keyword evidence="5" id="KW-1185">Reference proteome</keyword>
<dbReference type="InterPro" id="IPR021867">
    <property type="entry name" value="Bmt2/SAMTOR"/>
</dbReference>
<evidence type="ECO:0000256" key="2">
    <source>
        <dbReference type="ARBA" id="ARBA00022679"/>
    </source>
</evidence>
<keyword evidence="3" id="KW-0949">S-adenosyl-L-methionine</keyword>
<organism evidence="4 5">
    <name type="scientific">Lottia gigantea</name>
    <name type="common">Giant owl limpet</name>
    <dbReference type="NCBI Taxonomy" id="225164"/>
    <lineage>
        <taxon>Eukaryota</taxon>
        <taxon>Metazoa</taxon>
        <taxon>Spiralia</taxon>
        <taxon>Lophotrochozoa</taxon>
        <taxon>Mollusca</taxon>
        <taxon>Gastropoda</taxon>
        <taxon>Patellogastropoda</taxon>
        <taxon>Lottioidea</taxon>
        <taxon>Lottiidae</taxon>
        <taxon>Lottia</taxon>
    </lineage>
</organism>
<dbReference type="Gene3D" id="3.40.50.150">
    <property type="entry name" value="Vaccinia Virus protein VP39"/>
    <property type="match status" value="1"/>
</dbReference>
<dbReference type="KEGG" id="lgi:LOTGIDRAFT_65191"/>
<dbReference type="CTD" id="20251730"/>
<gene>
    <name evidence="4" type="ORF">LOTGIDRAFT_65191</name>
</gene>
<accession>V4A3K2</accession>
<evidence type="ECO:0000256" key="3">
    <source>
        <dbReference type="ARBA" id="ARBA00022691"/>
    </source>
</evidence>
<dbReference type="GeneID" id="20251730"/>
<dbReference type="InterPro" id="IPR029063">
    <property type="entry name" value="SAM-dependent_MTases_sf"/>
</dbReference>
<dbReference type="HAMAP" id="MF_03044">
    <property type="entry name" value="BMT2"/>
    <property type="match status" value="1"/>
</dbReference>
<dbReference type="AlphaFoldDB" id="V4A3K2"/>
<evidence type="ECO:0000256" key="1">
    <source>
        <dbReference type="ARBA" id="ARBA00022603"/>
    </source>
</evidence>
<dbReference type="SUPFAM" id="SSF53335">
    <property type="entry name" value="S-adenosyl-L-methionine-dependent methyltransferases"/>
    <property type="match status" value="1"/>
</dbReference>
<proteinExistence type="inferred from homology"/>
<dbReference type="HOGENOM" id="CLU_036404_0_0_1"/>
<evidence type="ECO:0000313" key="5">
    <source>
        <dbReference type="Proteomes" id="UP000030746"/>
    </source>
</evidence>
<feature type="non-terminal residue" evidence="4">
    <location>
        <position position="327"/>
    </location>
</feature>
<evidence type="ECO:0000313" key="4">
    <source>
        <dbReference type="EMBL" id="ESO91317.1"/>
    </source>
</evidence>
<reference evidence="4 5" key="1">
    <citation type="journal article" date="2013" name="Nature">
        <title>Insights into bilaterian evolution from three spiralian genomes.</title>
        <authorList>
            <person name="Simakov O."/>
            <person name="Marletaz F."/>
            <person name="Cho S.J."/>
            <person name="Edsinger-Gonzales E."/>
            <person name="Havlak P."/>
            <person name="Hellsten U."/>
            <person name="Kuo D.H."/>
            <person name="Larsson T."/>
            <person name="Lv J."/>
            <person name="Arendt D."/>
            <person name="Savage R."/>
            <person name="Osoegawa K."/>
            <person name="de Jong P."/>
            <person name="Grimwood J."/>
            <person name="Chapman J.A."/>
            <person name="Shapiro H."/>
            <person name="Aerts A."/>
            <person name="Otillar R.P."/>
            <person name="Terry A.Y."/>
            <person name="Boore J.L."/>
            <person name="Grigoriev I.V."/>
            <person name="Lindberg D.R."/>
            <person name="Seaver E.C."/>
            <person name="Weisblat D.A."/>
            <person name="Putnam N.H."/>
            <person name="Rokhsar D.S."/>
        </authorList>
    </citation>
    <scope>NUCLEOTIDE SEQUENCE [LARGE SCALE GENOMIC DNA]</scope>
</reference>
<dbReference type="RefSeq" id="XP_009057797.1">
    <property type="nucleotide sequence ID" value="XM_009059549.1"/>
</dbReference>
<dbReference type="Proteomes" id="UP000030746">
    <property type="component" value="Unassembled WGS sequence"/>
</dbReference>
<dbReference type="GO" id="GO:0008168">
    <property type="term" value="F:methyltransferase activity"/>
    <property type="evidence" value="ECO:0007669"/>
    <property type="project" value="UniProtKB-KW"/>
</dbReference>
<feature type="non-terminal residue" evidence="4">
    <location>
        <position position="1"/>
    </location>
</feature>
<protein>
    <submittedName>
        <fullName evidence="4">Uncharacterized protein</fullName>
    </submittedName>
</protein>
<keyword evidence="1" id="KW-0489">Methyltransferase</keyword>
<dbReference type="OMA" id="CCQKAYE"/>
<dbReference type="GO" id="GO:0032259">
    <property type="term" value="P:methylation"/>
    <property type="evidence" value="ECO:0007669"/>
    <property type="project" value="UniProtKB-KW"/>
</dbReference>
<dbReference type="EMBL" id="KB202283">
    <property type="protein sequence ID" value="ESO91317.1"/>
    <property type="molecule type" value="Genomic_DNA"/>
</dbReference>
<name>V4A3K2_LOTGI</name>
<dbReference type="GO" id="GO:1904262">
    <property type="term" value="P:negative regulation of TORC1 signaling"/>
    <property type="evidence" value="ECO:0007669"/>
    <property type="project" value="TreeGrafter"/>
</dbReference>
<dbReference type="OrthoDB" id="5954793at2759"/>
<keyword evidence="2" id="KW-0808">Transferase</keyword>